<dbReference type="OrthoDB" id="357294at2"/>
<reference evidence="2" key="1">
    <citation type="journal article" date="2013" name="Genome Announc.">
        <title>Draft Genome Sequence of Agarivorans albus Strain MKT 106T, an Agarolytic Marine Bacterium.</title>
        <authorList>
            <person name="Yasuike M."/>
            <person name="Nakamura Y."/>
            <person name="Kai W."/>
            <person name="Fujiwara A."/>
            <person name="Fukui Y."/>
            <person name="Satomi M."/>
            <person name="Sano M."/>
        </authorList>
    </citation>
    <scope>NUCLEOTIDE SEQUENCE [LARGE SCALE GENOMIC DNA]</scope>
</reference>
<protein>
    <recommendedName>
        <fullName evidence="4">TraB/GumN family protein</fullName>
    </recommendedName>
</protein>
<dbReference type="RefSeq" id="WP_016404057.1">
    <property type="nucleotide sequence ID" value="NZ_BARX01000055.1"/>
</dbReference>
<accession>R9PSK4</accession>
<feature type="chain" id="PRO_5004488282" description="TraB/GumN family protein" evidence="1">
    <location>
        <begin position="22"/>
        <end position="291"/>
    </location>
</feature>
<feature type="signal peptide" evidence="1">
    <location>
        <begin position="1"/>
        <end position="21"/>
    </location>
</feature>
<evidence type="ECO:0008006" key="4">
    <source>
        <dbReference type="Google" id="ProtNLM"/>
    </source>
</evidence>
<name>R9PSK4_AGAAL</name>
<dbReference type="AlphaFoldDB" id="R9PSK4"/>
<evidence type="ECO:0000313" key="2">
    <source>
        <dbReference type="EMBL" id="GAD04290.1"/>
    </source>
</evidence>
<dbReference type="Pfam" id="PF01963">
    <property type="entry name" value="TraB_PrgY_gumN"/>
    <property type="match status" value="1"/>
</dbReference>
<dbReference type="InterPro" id="IPR047111">
    <property type="entry name" value="YbaP-like"/>
</dbReference>
<comment type="caution">
    <text evidence="2">The sequence shown here is derived from an EMBL/GenBank/DDBJ whole genome shotgun (WGS) entry which is preliminary data.</text>
</comment>
<dbReference type="STRING" id="1331007.AALB_4370"/>
<dbReference type="PANTHER" id="PTHR40590">
    <property type="entry name" value="CYTOPLASMIC PROTEIN-RELATED"/>
    <property type="match status" value="1"/>
</dbReference>
<keyword evidence="3" id="KW-1185">Reference proteome</keyword>
<proteinExistence type="predicted"/>
<keyword evidence="1" id="KW-0732">Signal</keyword>
<evidence type="ECO:0000313" key="3">
    <source>
        <dbReference type="Proteomes" id="UP000014461"/>
    </source>
</evidence>
<evidence type="ECO:0000256" key="1">
    <source>
        <dbReference type="SAM" id="SignalP"/>
    </source>
</evidence>
<gene>
    <name evidence="2" type="ORF">AALB_4370</name>
</gene>
<dbReference type="InterPro" id="IPR002816">
    <property type="entry name" value="TraB/PrgY/GumN_fam"/>
</dbReference>
<sequence length="291" mass="33104">MKPWLNRLSTLLLLFSSSQIAAEPSLWLASKDQQQLYLFGSIHLGSEAFYPLPKPFIEAFERSERLVIEMDVSSVSSSDQQLLHHASQLPGGEKLADKISADYLDQLKQRSQQLGISPSIFDNMQPWYVAVVLSQLQMQALGFEPELGLDLHFIQRAQQSQLSIHQLESFAEQIEALSSLASIQVPLLEHTLDDFEQVPSLFNQLVSHWNNGENQKLLALLEDDPMFQHDAEYVLEKLLFERNHKWMRQLTNLSNTSFVVVGAMHLYGEQGLLDELIKLGYSIREVDPATN</sequence>
<dbReference type="PANTHER" id="PTHR40590:SF1">
    <property type="entry name" value="CYTOPLASMIC PROTEIN"/>
    <property type="match status" value="1"/>
</dbReference>
<organism evidence="2 3">
    <name type="scientific">Agarivorans albus MKT 106</name>
    <dbReference type="NCBI Taxonomy" id="1331007"/>
    <lineage>
        <taxon>Bacteria</taxon>
        <taxon>Pseudomonadati</taxon>
        <taxon>Pseudomonadota</taxon>
        <taxon>Gammaproteobacteria</taxon>
        <taxon>Alteromonadales</taxon>
        <taxon>Alteromonadaceae</taxon>
        <taxon>Agarivorans</taxon>
    </lineage>
</organism>
<dbReference type="CDD" id="cd14789">
    <property type="entry name" value="Tiki"/>
    <property type="match status" value="1"/>
</dbReference>
<dbReference type="EMBL" id="BARX01000055">
    <property type="protein sequence ID" value="GAD04290.1"/>
    <property type="molecule type" value="Genomic_DNA"/>
</dbReference>
<dbReference type="Proteomes" id="UP000014461">
    <property type="component" value="Unassembled WGS sequence"/>
</dbReference>